<protein>
    <submittedName>
        <fullName evidence="1">Uncharacterized protein</fullName>
    </submittedName>
</protein>
<organism evidence="1 2">
    <name type="scientific">Corchorus capsularis</name>
    <name type="common">Jute</name>
    <dbReference type="NCBI Taxonomy" id="210143"/>
    <lineage>
        <taxon>Eukaryota</taxon>
        <taxon>Viridiplantae</taxon>
        <taxon>Streptophyta</taxon>
        <taxon>Embryophyta</taxon>
        <taxon>Tracheophyta</taxon>
        <taxon>Spermatophyta</taxon>
        <taxon>Magnoliopsida</taxon>
        <taxon>eudicotyledons</taxon>
        <taxon>Gunneridae</taxon>
        <taxon>Pentapetalae</taxon>
        <taxon>rosids</taxon>
        <taxon>malvids</taxon>
        <taxon>Malvales</taxon>
        <taxon>Malvaceae</taxon>
        <taxon>Grewioideae</taxon>
        <taxon>Apeibeae</taxon>
        <taxon>Corchorus</taxon>
    </lineage>
</organism>
<comment type="caution">
    <text evidence="1">The sequence shown here is derived from an EMBL/GenBank/DDBJ whole genome shotgun (WGS) entry which is preliminary data.</text>
</comment>
<sequence length="59" mass="6566">VFTEILESKEPVNWDQVKSKLEHCGTQCSDHKFGYTAEVTIDDGKSSTPKVIAKLRPAC</sequence>
<dbReference type="Proteomes" id="UP000188268">
    <property type="component" value="Unassembled WGS sequence"/>
</dbReference>
<dbReference type="EMBL" id="AWWV01003208">
    <property type="protein sequence ID" value="OMP09451.1"/>
    <property type="molecule type" value="Genomic_DNA"/>
</dbReference>
<gene>
    <name evidence="1" type="ORF">CCACVL1_01061</name>
</gene>
<dbReference type="AlphaFoldDB" id="A0A1R3KQU0"/>
<keyword evidence="2" id="KW-1185">Reference proteome</keyword>
<proteinExistence type="predicted"/>
<evidence type="ECO:0000313" key="2">
    <source>
        <dbReference type="Proteomes" id="UP000188268"/>
    </source>
</evidence>
<evidence type="ECO:0000313" key="1">
    <source>
        <dbReference type="EMBL" id="OMP09451.1"/>
    </source>
</evidence>
<name>A0A1R3KQU0_COCAP</name>
<accession>A0A1R3KQU0</accession>
<reference evidence="1 2" key="1">
    <citation type="submission" date="2013-09" db="EMBL/GenBank/DDBJ databases">
        <title>Corchorus capsularis genome sequencing.</title>
        <authorList>
            <person name="Alam M."/>
            <person name="Haque M.S."/>
            <person name="Islam M.S."/>
            <person name="Emdad E.M."/>
            <person name="Islam M.M."/>
            <person name="Ahmed B."/>
            <person name="Halim A."/>
            <person name="Hossen Q.M.M."/>
            <person name="Hossain M.Z."/>
            <person name="Ahmed R."/>
            <person name="Khan M.M."/>
            <person name="Islam R."/>
            <person name="Rashid M.M."/>
            <person name="Khan S.A."/>
            <person name="Rahman M.S."/>
            <person name="Alam M."/>
        </authorList>
    </citation>
    <scope>NUCLEOTIDE SEQUENCE [LARGE SCALE GENOMIC DNA]</scope>
    <source>
        <strain evidence="2">cv. CVL-1</strain>
        <tissue evidence="1">Whole seedling</tissue>
    </source>
</reference>
<dbReference type="Gramene" id="OMP09451">
    <property type="protein sequence ID" value="OMP09451"/>
    <property type="gene ID" value="CCACVL1_01061"/>
</dbReference>
<feature type="non-terminal residue" evidence="1">
    <location>
        <position position="1"/>
    </location>
</feature>